<dbReference type="Proteomes" id="UP000772196">
    <property type="component" value="Unassembled WGS sequence"/>
</dbReference>
<organism evidence="3 4">
    <name type="scientific">Streptomyces physcomitrii</name>
    <dbReference type="NCBI Taxonomy" id="2724184"/>
    <lineage>
        <taxon>Bacteria</taxon>
        <taxon>Bacillati</taxon>
        <taxon>Actinomycetota</taxon>
        <taxon>Actinomycetes</taxon>
        <taxon>Kitasatosporales</taxon>
        <taxon>Streptomycetaceae</taxon>
        <taxon>Streptomyces</taxon>
    </lineage>
</organism>
<gene>
    <name evidence="3" type="ORF">HFV08_12910</name>
</gene>
<reference evidence="3 4" key="1">
    <citation type="submission" date="2020-04" db="EMBL/GenBank/DDBJ databases">
        <title>Phylogenetic Diversity and Antibacterial Activity against Ralstonia solanacearum of Endophytic Actinomycete Isolated from Moss.</title>
        <authorList>
            <person name="Zhuang X."/>
        </authorList>
    </citation>
    <scope>NUCLEOTIDE SEQUENCE [LARGE SCALE GENOMIC DNA]</scope>
    <source>
        <strain evidence="3 4">LD120</strain>
    </source>
</reference>
<evidence type="ECO:0008006" key="5">
    <source>
        <dbReference type="Google" id="ProtNLM"/>
    </source>
</evidence>
<evidence type="ECO:0000313" key="3">
    <source>
        <dbReference type="EMBL" id="NKI42129.1"/>
    </source>
</evidence>
<evidence type="ECO:0000256" key="2">
    <source>
        <dbReference type="SAM" id="Phobius"/>
    </source>
</evidence>
<feature type="region of interest" description="Disordered" evidence="1">
    <location>
        <begin position="70"/>
        <end position="97"/>
    </location>
</feature>
<keyword evidence="2" id="KW-0812">Transmembrane</keyword>
<keyword evidence="2" id="KW-0472">Membrane</keyword>
<proteinExistence type="predicted"/>
<dbReference type="EMBL" id="JAAWWP010000006">
    <property type="protein sequence ID" value="NKI42129.1"/>
    <property type="molecule type" value="Genomic_DNA"/>
</dbReference>
<name>A0ABX1H191_9ACTN</name>
<sequence>MRLCARHLRVCLGGAHAHHRGRIPGAPPRRKPMRTTRVLAAAAAVAAAVSFAAPAVAADPDAGKVVKEAESGKVVTEDEPGSGMSQEESGEALHDRGSGRVMAVPSVIARGGKLTVSVSDSKCNYGTRSVSSRAFQRTVNLRGSNPATAEAWIKHDARPGSYDITAMCNGKTIHSRDAFTVIGGPVQGGIGGSSKGGATGTDMAIGGGLVAAAALGGGAFWLRRRAENRV</sequence>
<protein>
    <recommendedName>
        <fullName evidence="5">Gram-positive cocci surface proteins LPxTG domain-containing protein</fullName>
    </recommendedName>
</protein>
<keyword evidence="4" id="KW-1185">Reference proteome</keyword>
<feature type="transmembrane region" description="Helical" evidence="2">
    <location>
        <begin position="203"/>
        <end position="222"/>
    </location>
</feature>
<evidence type="ECO:0000313" key="4">
    <source>
        <dbReference type="Proteomes" id="UP000772196"/>
    </source>
</evidence>
<keyword evidence="2" id="KW-1133">Transmembrane helix</keyword>
<evidence type="ECO:0000256" key="1">
    <source>
        <dbReference type="SAM" id="MobiDB-lite"/>
    </source>
</evidence>
<accession>A0ABX1H191</accession>
<comment type="caution">
    <text evidence="3">The sequence shown here is derived from an EMBL/GenBank/DDBJ whole genome shotgun (WGS) entry which is preliminary data.</text>
</comment>